<keyword evidence="1" id="KW-1133">Transmembrane helix</keyword>
<reference evidence="2" key="1">
    <citation type="submission" date="2017-12" db="EMBL/GenBank/DDBJ databases">
        <authorList>
            <person name="Barbosa P."/>
            <person name="Usie A."/>
            <person name="Ramos A.M."/>
        </authorList>
    </citation>
    <scope>NUCLEOTIDE SEQUENCE</scope>
    <source>
        <strain evidence="2">HL8</strain>
        <tissue evidence="2">Leaves</tissue>
    </source>
</reference>
<dbReference type="EMBL" id="PKMF04000019">
    <property type="protein sequence ID" value="KAK7858472.1"/>
    <property type="molecule type" value="Genomic_DNA"/>
</dbReference>
<feature type="transmembrane region" description="Helical" evidence="1">
    <location>
        <begin position="246"/>
        <end position="270"/>
    </location>
</feature>
<gene>
    <name evidence="2" type="ORF">CFP56_012290</name>
</gene>
<dbReference type="PANTHER" id="PTHR31170:SF9">
    <property type="entry name" value="PROTEIN, PUTATIVE (DUF247)-RELATED"/>
    <property type="match status" value="1"/>
</dbReference>
<evidence type="ECO:0000256" key="1">
    <source>
        <dbReference type="SAM" id="Phobius"/>
    </source>
</evidence>
<dbReference type="InterPro" id="IPR004158">
    <property type="entry name" value="DUF247_pln"/>
</dbReference>
<sequence>MFSFVRLDLVVLENQLPFFVLEELFNLAFVDDSSSLPLIPLTFNFFKCFNVQNMDPENVKIEHFMTDLIRAFQLPLNPLLKRPTRMMVKLWYSATELHDAGVKFEGSSSICLLDLHYEKGVLKMPRLVLDDQTEALVRNVMALEQFCHWNEVCLTDYFIFLDSLINTIEDINLLCDRGILVNNLVDNKAALSMVKNLVTNITCSGMSSDFTIICKELNAFYKKRFHRWMARLSVTTLKNQYFNNPWRGAGTIAACLLLLLTLIQTIMSILQVAKA</sequence>
<organism evidence="2">
    <name type="scientific">Quercus suber</name>
    <name type="common">Cork oak</name>
    <dbReference type="NCBI Taxonomy" id="58331"/>
    <lineage>
        <taxon>Eukaryota</taxon>
        <taxon>Viridiplantae</taxon>
        <taxon>Streptophyta</taxon>
        <taxon>Embryophyta</taxon>
        <taxon>Tracheophyta</taxon>
        <taxon>Spermatophyta</taxon>
        <taxon>Magnoliopsida</taxon>
        <taxon>eudicotyledons</taxon>
        <taxon>Gunneridae</taxon>
        <taxon>Pentapetalae</taxon>
        <taxon>rosids</taxon>
        <taxon>fabids</taxon>
        <taxon>Fagales</taxon>
        <taxon>Fagaceae</taxon>
        <taxon>Quercus</taxon>
    </lineage>
</organism>
<reference evidence="2" key="2">
    <citation type="journal article" date="2018" name="Sci. Data">
        <title>The draft genome sequence of cork oak.</title>
        <authorList>
            <person name="Ramos A.M."/>
            <person name="Usie A."/>
            <person name="Barbosa P."/>
            <person name="Barros P.M."/>
            <person name="Capote T."/>
            <person name="Chaves I."/>
            <person name="Simoes F."/>
            <person name="Abreu I."/>
            <person name="Carrasquinho I."/>
            <person name="Faro C."/>
            <person name="Guimaraes J.B."/>
            <person name="Mendonca D."/>
            <person name="Nobrega F."/>
            <person name="Rodrigues L."/>
            <person name="Saibo N.J.M."/>
            <person name="Varela M.C."/>
            <person name="Egas C."/>
            <person name="Matos J."/>
            <person name="Miguel C.M."/>
            <person name="Oliveira M.M."/>
            <person name="Ricardo C.P."/>
            <person name="Goncalves S."/>
        </authorList>
    </citation>
    <scope>NUCLEOTIDE SEQUENCE [LARGE SCALE GENOMIC DNA]</scope>
    <source>
        <strain evidence="2">HL8</strain>
    </source>
</reference>
<dbReference type="Pfam" id="PF03140">
    <property type="entry name" value="DUF247"/>
    <property type="match status" value="1"/>
</dbReference>
<accession>A0AAW0M4G2</accession>
<protein>
    <submittedName>
        <fullName evidence="2">Upf0481 protein</fullName>
    </submittedName>
</protein>
<keyword evidence="1" id="KW-0472">Membrane</keyword>
<evidence type="ECO:0000313" key="2">
    <source>
        <dbReference type="EMBL" id="KAK7858472.1"/>
    </source>
</evidence>
<keyword evidence="1" id="KW-0812">Transmembrane</keyword>
<dbReference type="AlphaFoldDB" id="A0AAW0M4G2"/>
<comment type="caution">
    <text evidence="2">The sequence shown here is derived from an EMBL/GenBank/DDBJ whole genome shotgun (WGS) entry which is preliminary data.</text>
</comment>
<proteinExistence type="predicted"/>
<reference evidence="2" key="3">
    <citation type="submission" date="2023-07" db="EMBL/GenBank/DDBJ databases">
        <title>An improved reference 1 genome and first organelle genomes of Quercus suber.</title>
        <authorList>
            <consortium name="Genosuber Consortium"/>
            <person name="Usie A."/>
            <person name="Serra O."/>
            <person name="Barros P."/>
        </authorList>
    </citation>
    <scope>NUCLEOTIDE SEQUENCE</scope>
    <source>
        <strain evidence="2">HL8</strain>
        <tissue evidence="2">Leaves</tissue>
    </source>
</reference>
<dbReference type="PANTHER" id="PTHR31170">
    <property type="entry name" value="BNAC04G53230D PROTEIN"/>
    <property type="match status" value="1"/>
</dbReference>
<name>A0AAW0M4G2_QUESU</name>